<dbReference type="AlphaFoldDB" id="A0A1H9NTU5"/>
<name>A0A1H9NTU5_FLAFI</name>
<organism evidence="1 2">
    <name type="scientific">Flavobacterium frigoris</name>
    <dbReference type="NCBI Taxonomy" id="229204"/>
    <lineage>
        <taxon>Bacteria</taxon>
        <taxon>Pseudomonadati</taxon>
        <taxon>Bacteroidota</taxon>
        <taxon>Flavobacteriia</taxon>
        <taxon>Flavobacteriales</taxon>
        <taxon>Flavobacteriaceae</taxon>
        <taxon>Flavobacterium</taxon>
    </lineage>
</organism>
<evidence type="ECO:0000313" key="1">
    <source>
        <dbReference type="EMBL" id="SER39029.1"/>
    </source>
</evidence>
<sequence>MINKKIKLFSCCLPVKGINRGVVIDFKRKIFHVFSNEIIDVVDEYSNKSIYTIFQDFKKSKSILKKYINYFVENEIVVISNETENFIDISTEFLKPFELDTVTLELDRNAAEYLIPLNEQLDLLGISCLKVILKRNNIEILQKLLVLISNSKIQTITLFVEHETDIETDIDVIKNGQPRINEIIYYNVENSSRDISLDLPNIYYENGTIQEIFFKKINSAENFVLEHEYYIESLNFNSIYNRSIFIDAEGNIKRYLDDKKIYGNVLKGKIEEIIKNQDFTNFWKITKDQIKTCKDCEFRYVCPDGRIPEKSTEIKQYIHQTKCNYDPYKNVWN</sequence>
<dbReference type="SUPFAM" id="SSF102114">
    <property type="entry name" value="Radical SAM enzymes"/>
    <property type="match status" value="1"/>
</dbReference>
<dbReference type="Proteomes" id="UP000183658">
    <property type="component" value="Unassembled WGS sequence"/>
</dbReference>
<keyword evidence="2" id="KW-1185">Reference proteome</keyword>
<dbReference type="OrthoDB" id="1073749at2"/>
<gene>
    <name evidence="1" type="ORF">SAMN05444355_11184</name>
</gene>
<dbReference type="Gene3D" id="3.20.20.70">
    <property type="entry name" value="Aldolase class I"/>
    <property type="match status" value="1"/>
</dbReference>
<proteinExistence type="predicted"/>
<accession>A0A1H9NTU5</accession>
<dbReference type="EMBL" id="FOFZ01000011">
    <property type="protein sequence ID" value="SER39029.1"/>
    <property type="molecule type" value="Genomic_DNA"/>
</dbReference>
<protein>
    <submittedName>
        <fullName evidence="1">SPASM domain peptide maturase, grasp-with-spasm system</fullName>
    </submittedName>
</protein>
<dbReference type="InterPro" id="IPR026497">
    <property type="entry name" value="GRASP-with-SPASM"/>
</dbReference>
<dbReference type="RefSeq" id="WP_074724049.1">
    <property type="nucleotide sequence ID" value="NZ_CBCRVS010000001.1"/>
</dbReference>
<reference evidence="2" key="1">
    <citation type="submission" date="2016-10" db="EMBL/GenBank/DDBJ databases">
        <authorList>
            <person name="Varghese N."/>
            <person name="Submissions S."/>
        </authorList>
    </citation>
    <scope>NUCLEOTIDE SEQUENCE [LARGE SCALE GENOMIC DNA]</scope>
    <source>
        <strain evidence="2">DSM 15719</strain>
    </source>
</reference>
<evidence type="ECO:0000313" key="2">
    <source>
        <dbReference type="Proteomes" id="UP000183658"/>
    </source>
</evidence>
<dbReference type="InterPro" id="IPR058240">
    <property type="entry name" value="rSAM_sf"/>
</dbReference>
<dbReference type="NCBIfam" id="TIGR04193">
    <property type="entry name" value="SPASM_w_grasp"/>
    <property type="match status" value="1"/>
</dbReference>
<dbReference type="InterPro" id="IPR013785">
    <property type="entry name" value="Aldolase_TIM"/>
</dbReference>